<dbReference type="PATRIC" id="fig|1073571.4.peg.1738"/>
<comment type="catalytic activity">
    <reaction evidence="6">
        <text>hydrogencarbonate + H(+) = CO2 + H2O</text>
        <dbReference type="Rhea" id="RHEA:10748"/>
        <dbReference type="ChEBI" id="CHEBI:15377"/>
        <dbReference type="ChEBI" id="CHEBI:15378"/>
        <dbReference type="ChEBI" id="CHEBI:16526"/>
        <dbReference type="ChEBI" id="CHEBI:17544"/>
        <dbReference type="EC" id="4.2.1.1"/>
    </reaction>
</comment>
<dbReference type="InterPro" id="IPR023561">
    <property type="entry name" value="Carbonic_anhydrase_a-class"/>
</dbReference>
<evidence type="ECO:0000256" key="5">
    <source>
        <dbReference type="ARBA" id="ARBA00023239"/>
    </source>
</evidence>
<keyword evidence="5 9" id="KW-0456">Lyase</keyword>
<reference evidence="10" key="1">
    <citation type="submission" date="2015-03" db="EMBL/GenBank/DDBJ databases">
        <authorList>
            <person name="Wibberg D."/>
        </authorList>
    </citation>
    <scope>NUCLEOTIDE SEQUENCE [LARGE SCALE GENOMIC DNA]</scope>
</reference>
<accession>A0A0E4H898</accession>
<feature type="signal peptide" evidence="7">
    <location>
        <begin position="1"/>
        <end position="21"/>
    </location>
</feature>
<dbReference type="HOGENOM" id="CLU_039326_0_2_9"/>
<organism evidence="9 10">
    <name type="scientific">Paenibacillus riograndensis SBR5</name>
    <dbReference type="NCBI Taxonomy" id="1073571"/>
    <lineage>
        <taxon>Bacteria</taxon>
        <taxon>Bacillati</taxon>
        <taxon>Bacillota</taxon>
        <taxon>Bacilli</taxon>
        <taxon>Bacillales</taxon>
        <taxon>Paenibacillaceae</taxon>
        <taxon>Paenibacillus</taxon>
        <taxon>Paenibacillus sonchi group</taxon>
    </lineage>
</organism>
<feature type="domain" description="Alpha-carbonic anhydrase" evidence="8">
    <location>
        <begin position="47"/>
        <end position="274"/>
    </location>
</feature>
<dbReference type="STRING" id="483937.AMQ84_29905"/>
<dbReference type="EC" id="4.2.1.1" evidence="2"/>
<dbReference type="SMART" id="SM01057">
    <property type="entry name" value="Carb_anhydrase"/>
    <property type="match status" value="1"/>
</dbReference>
<keyword evidence="4" id="KW-0862">Zinc</keyword>
<keyword evidence="3" id="KW-0479">Metal-binding</keyword>
<dbReference type="Pfam" id="PF00194">
    <property type="entry name" value="Carb_anhydrase"/>
    <property type="match status" value="1"/>
</dbReference>
<dbReference type="SUPFAM" id="SSF51069">
    <property type="entry name" value="Carbonic anhydrase"/>
    <property type="match status" value="1"/>
</dbReference>
<dbReference type="GO" id="GO:0004089">
    <property type="term" value="F:carbonate dehydratase activity"/>
    <property type="evidence" value="ECO:0007669"/>
    <property type="project" value="UniProtKB-EC"/>
</dbReference>
<evidence type="ECO:0000259" key="8">
    <source>
        <dbReference type="PROSITE" id="PS51144"/>
    </source>
</evidence>
<feature type="chain" id="PRO_5039428107" description="carbonic anhydrase" evidence="7">
    <location>
        <begin position="22"/>
        <end position="274"/>
    </location>
</feature>
<evidence type="ECO:0000313" key="9">
    <source>
        <dbReference type="EMBL" id="CQR53989.1"/>
    </source>
</evidence>
<dbReference type="InterPro" id="IPR036398">
    <property type="entry name" value="CA_dom_sf"/>
</dbReference>
<dbReference type="PROSITE" id="PS51144">
    <property type="entry name" value="ALPHA_CA_2"/>
    <property type="match status" value="1"/>
</dbReference>
<comment type="similarity">
    <text evidence="1">Belongs to the alpha-carbonic anhydrase family.</text>
</comment>
<evidence type="ECO:0000256" key="2">
    <source>
        <dbReference type="ARBA" id="ARBA00012925"/>
    </source>
</evidence>
<dbReference type="PANTHER" id="PTHR18952">
    <property type="entry name" value="CARBONIC ANHYDRASE"/>
    <property type="match status" value="1"/>
</dbReference>
<gene>
    <name evidence="9" type="ORF">PRIO_1662</name>
</gene>
<dbReference type="GO" id="GO:0008270">
    <property type="term" value="F:zinc ion binding"/>
    <property type="evidence" value="ECO:0007669"/>
    <property type="project" value="InterPro"/>
</dbReference>
<evidence type="ECO:0000256" key="7">
    <source>
        <dbReference type="SAM" id="SignalP"/>
    </source>
</evidence>
<dbReference type="InterPro" id="IPR041891">
    <property type="entry name" value="Alpha_CA_prokaryot-like"/>
</dbReference>
<sequence length="274" mass="30325">MSLSKRLSQILFPVMIMSVMAGCGGNNQNGKAEGTQEPPAKASAHQAHWSYEGETSPEHWAELDELFTTCSTGKAQSPINILQEKVKDEGSLSPVVVEYSPSPVAVINNGHTIQVNLKNQKNRITVEGKTYTLQQFHFHLPSEHEVDGKHADMELHFVHKNEEGQLAVLSVLITKGTENAGLNKLWSVLPGEESEEEVPVNGDFDMNKLLPADLHSFRYQGSLTTPPCTEGVQWIVLEHPVQWSGEQINQFAAIFPHDNRPVQALGSREVESDE</sequence>
<dbReference type="AlphaFoldDB" id="A0A0E4H898"/>
<keyword evidence="7" id="KW-0732">Signal</keyword>
<dbReference type="Gene3D" id="3.10.200.10">
    <property type="entry name" value="Alpha carbonic anhydrase"/>
    <property type="match status" value="1"/>
</dbReference>
<evidence type="ECO:0000256" key="4">
    <source>
        <dbReference type="ARBA" id="ARBA00022833"/>
    </source>
</evidence>
<protein>
    <recommendedName>
        <fullName evidence="2">carbonic anhydrase</fullName>
        <ecNumber evidence="2">4.2.1.1</ecNumber>
    </recommendedName>
</protein>
<dbReference type="KEGG" id="pri:PRIO_1662"/>
<dbReference type="CDD" id="cd03124">
    <property type="entry name" value="alpha_CA_prokaryotic_like"/>
    <property type="match status" value="1"/>
</dbReference>
<evidence type="ECO:0000256" key="3">
    <source>
        <dbReference type="ARBA" id="ARBA00022723"/>
    </source>
</evidence>
<dbReference type="EMBL" id="LN831776">
    <property type="protein sequence ID" value="CQR53989.1"/>
    <property type="molecule type" value="Genomic_DNA"/>
</dbReference>
<dbReference type="PROSITE" id="PS51257">
    <property type="entry name" value="PROKAR_LIPOPROTEIN"/>
    <property type="match status" value="1"/>
</dbReference>
<evidence type="ECO:0000256" key="6">
    <source>
        <dbReference type="ARBA" id="ARBA00048348"/>
    </source>
</evidence>
<dbReference type="Proteomes" id="UP000033163">
    <property type="component" value="Chromosome I"/>
</dbReference>
<evidence type="ECO:0000313" key="10">
    <source>
        <dbReference type="Proteomes" id="UP000033163"/>
    </source>
</evidence>
<dbReference type="InterPro" id="IPR001148">
    <property type="entry name" value="CA_dom"/>
</dbReference>
<dbReference type="PANTHER" id="PTHR18952:SF265">
    <property type="entry name" value="CARBONIC ANHYDRASE"/>
    <property type="match status" value="1"/>
</dbReference>
<name>A0A0E4H898_9BACL</name>
<proteinExistence type="inferred from homology"/>
<evidence type="ECO:0000256" key="1">
    <source>
        <dbReference type="ARBA" id="ARBA00010718"/>
    </source>
</evidence>
<dbReference type="RefSeq" id="WP_020430904.1">
    <property type="nucleotide sequence ID" value="NZ_AGBD01001160.1"/>
</dbReference>